<evidence type="ECO:0000256" key="3">
    <source>
        <dbReference type="ARBA" id="ARBA00020352"/>
    </source>
</evidence>
<evidence type="ECO:0000256" key="7">
    <source>
        <dbReference type="ARBA" id="ARBA00022722"/>
    </source>
</evidence>
<dbReference type="EC" id="2.7.7.7" evidence="2 20"/>
<evidence type="ECO:0000256" key="10">
    <source>
        <dbReference type="ARBA" id="ARBA00022839"/>
    </source>
</evidence>
<evidence type="ECO:0000259" key="21">
    <source>
        <dbReference type="SMART" id="SM00479"/>
    </source>
</evidence>
<evidence type="ECO:0000256" key="9">
    <source>
        <dbReference type="ARBA" id="ARBA00022801"/>
    </source>
</evidence>
<feature type="binding site" evidence="19">
    <location>
        <position position="7"/>
    </location>
    <ligand>
        <name>a divalent metal cation</name>
        <dbReference type="ChEBI" id="CHEBI:60240"/>
        <label>1</label>
        <note>catalytic</note>
    </ligand>
</feature>
<dbReference type="Pfam" id="PF00929">
    <property type="entry name" value="RNase_T"/>
    <property type="match status" value="1"/>
</dbReference>
<feature type="binding site" evidence="19">
    <location>
        <position position="9"/>
    </location>
    <ligand>
        <name>a divalent metal cation</name>
        <dbReference type="ChEBI" id="CHEBI:60240"/>
        <label>1</label>
        <note>catalytic</note>
    </ligand>
</feature>
<dbReference type="InterPro" id="IPR036397">
    <property type="entry name" value="RNaseH_sf"/>
</dbReference>
<dbReference type="NCBIfam" id="TIGR01406">
    <property type="entry name" value="dnaQ_proteo"/>
    <property type="match status" value="1"/>
</dbReference>
<evidence type="ECO:0000256" key="5">
    <source>
        <dbReference type="ARBA" id="ARBA00022695"/>
    </source>
</evidence>
<sequence>MREIVVDIETTGLDPKKGDKIIEIACLELINHIPTEKYFHTYLNPQEQDISPGAFKVHGIEKDFLSDKPIFKEIAADFLKFINEASVLAHNASFDIGFLNHELANEKMKIIDDEKVIDTLKIARNKHPGMPNNLDALCKRYNVAEQKRGLHDAKSDCDLLAQVYIELIGGRQRNFKLNEENIHEDEAELKSKKIIREKRASLSLTQKEINEHRKFIKTLGGKALWNGKEDN</sequence>
<evidence type="ECO:0000256" key="1">
    <source>
        <dbReference type="ARBA" id="ARBA00001936"/>
    </source>
</evidence>
<keyword evidence="8 19" id="KW-0479">Metal-binding</keyword>
<organism evidence="22 23">
    <name type="scientific">PS1 clade bacterium</name>
    <dbReference type="NCBI Taxonomy" id="2175152"/>
    <lineage>
        <taxon>Bacteria</taxon>
        <taxon>Pseudomonadati</taxon>
        <taxon>Pseudomonadota</taxon>
        <taxon>Alphaproteobacteria</taxon>
        <taxon>PS1 clade</taxon>
    </lineage>
</organism>
<evidence type="ECO:0000313" key="23">
    <source>
        <dbReference type="Proteomes" id="UP000253570"/>
    </source>
</evidence>
<keyword evidence="4 20" id="KW-0808">Transferase</keyword>
<dbReference type="SMART" id="SM00479">
    <property type="entry name" value="EXOIII"/>
    <property type="match status" value="1"/>
</dbReference>
<evidence type="ECO:0000256" key="6">
    <source>
        <dbReference type="ARBA" id="ARBA00022705"/>
    </source>
</evidence>
<dbReference type="Gene3D" id="3.30.420.10">
    <property type="entry name" value="Ribonuclease H-like superfamily/Ribonuclease H"/>
    <property type="match status" value="1"/>
</dbReference>
<evidence type="ECO:0000256" key="12">
    <source>
        <dbReference type="ARBA" id="ARBA00022932"/>
    </source>
</evidence>
<comment type="caution">
    <text evidence="22">The sequence shown here is derived from an EMBL/GenBank/DDBJ whole genome shotgun (WGS) entry which is preliminary data.</text>
</comment>
<dbReference type="InterPro" id="IPR013520">
    <property type="entry name" value="Ribonucl_H"/>
</dbReference>
<proteinExistence type="predicted"/>
<evidence type="ECO:0000313" key="22">
    <source>
        <dbReference type="EMBL" id="RCL72585.1"/>
    </source>
</evidence>
<keyword evidence="6 20" id="KW-0235">DNA replication</keyword>
<evidence type="ECO:0000256" key="20">
    <source>
        <dbReference type="RuleBase" id="RU364087"/>
    </source>
</evidence>
<reference evidence="22 23" key="1">
    <citation type="journal article" date="2018" name="Microbiome">
        <title>Fine metagenomic profile of the Mediterranean stratified and mixed water columns revealed by assembly and recruitment.</title>
        <authorList>
            <person name="Haro-Moreno J.M."/>
            <person name="Lopez-Perez M."/>
            <person name="De La Torre J.R."/>
            <person name="Picazo A."/>
            <person name="Camacho A."/>
            <person name="Rodriguez-Valera F."/>
        </authorList>
    </citation>
    <scope>NUCLEOTIDE SEQUENCE [LARGE SCALE GENOMIC DNA]</scope>
    <source>
        <strain evidence="22">MED-G57</strain>
    </source>
</reference>
<feature type="binding site" evidence="18">
    <location>
        <position position="156"/>
    </location>
    <ligand>
        <name>substrate</name>
    </ligand>
</feature>
<dbReference type="GO" id="GO:0003887">
    <property type="term" value="F:DNA-directed DNA polymerase activity"/>
    <property type="evidence" value="ECO:0007669"/>
    <property type="project" value="UniProtKB-KW"/>
</dbReference>
<dbReference type="AlphaFoldDB" id="A0A368DMZ9"/>
<accession>A0A368DMZ9</accession>
<dbReference type="GO" id="GO:0008408">
    <property type="term" value="F:3'-5' exonuclease activity"/>
    <property type="evidence" value="ECO:0007669"/>
    <property type="project" value="TreeGrafter"/>
</dbReference>
<dbReference type="GO" id="GO:0005829">
    <property type="term" value="C:cytosol"/>
    <property type="evidence" value="ECO:0007669"/>
    <property type="project" value="TreeGrafter"/>
</dbReference>
<dbReference type="CDD" id="cd06131">
    <property type="entry name" value="DNA_pol_III_epsilon_Ecoli_like"/>
    <property type="match status" value="1"/>
</dbReference>
<keyword evidence="11 19" id="KW-0460">Magnesium</keyword>
<keyword evidence="9 20" id="KW-0378">Hydrolase</keyword>
<feature type="domain" description="Exonuclease" evidence="21">
    <location>
        <begin position="2"/>
        <end position="173"/>
    </location>
</feature>
<evidence type="ECO:0000256" key="14">
    <source>
        <dbReference type="ARBA" id="ARBA00025483"/>
    </source>
</evidence>
<comment type="cofactor">
    <cofactor evidence="1 20">
        <name>Mn(2+)</name>
        <dbReference type="ChEBI" id="CHEBI:29035"/>
    </cofactor>
</comment>
<comment type="function">
    <text evidence="14 20">DNA polymerase III is a complex, multichain enzyme responsible for most of the replicative synthesis in bacteria. The epsilon subunit contain the editing function and is a proofreading 3'-5' exonuclease.</text>
</comment>
<evidence type="ECO:0000256" key="16">
    <source>
        <dbReference type="ARBA" id="ARBA00049244"/>
    </source>
</evidence>
<dbReference type="EMBL" id="QOQD01000012">
    <property type="protein sequence ID" value="RCL72585.1"/>
    <property type="molecule type" value="Genomic_DNA"/>
</dbReference>
<dbReference type="PANTHER" id="PTHR30231:SF41">
    <property type="entry name" value="DNA POLYMERASE III SUBUNIT EPSILON"/>
    <property type="match status" value="1"/>
</dbReference>
<feature type="binding site" evidence="19">
    <location>
        <position position="156"/>
    </location>
    <ligand>
        <name>a divalent metal cation</name>
        <dbReference type="ChEBI" id="CHEBI:60240"/>
        <label>1</label>
        <note>catalytic</note>
    </ligand>
</feature>
<feature type="binding site" evidence="18">
    <location>
        <position position="7"/>
    </location>
    <ligand>
        <name>substrate</name>
    </ligand>
</feature>
<evidence type="ECO:0000256" key="11">
    <source>
        <dbReference type="ARBA" id="ARBA00022842"/>
    </source>
</evidence>
<feature type="binding site" evidence="18">
    <location>
        <position position="9"/>
    </location>
    <ligand>
        <name>substrate</name>
    </ligand>
</feature>
<keyword evidence="5 20" id="KW-0548">Nucleotidyltransferase</keyword>
<dbReference type="GO" id="GO:0046872">
    <property type="term" value="F:metal ion binding"/>
    <property type="evidence" value="ECO:0007669"/>
    <property type="project" value="UniProtKB-KW"/>
</dbReference>
<dbReference type="PANTHER" id="PTHR30231">
    <property type="entry name" value="DNA POLYMERASE III SUBUNIT EPSILON"/>
    <property type="match status" value="1"/>
</dbReference>
<evidence type="ECO:0000256" key="15">
    <source>
        <dbReference type="ARBA" id="ARBA00026073"/>
    </source>
</evidence>
<evidence type="ECO:0000256" key="19">
    <source>
        <dbReference type="PIRSR" id="PIRSR606309-3"/>
    </source>
</evidence>
<keyword evidence="12 20" id="KW-0239">DNA-directed DNA polymerase</keyword>
<evidence type="ECO:0000256" key="13">
    <source>
        <dbReference type="ARBA" id="ARBA00023211"/>
    </source>
</evidence>
<dbReference type="InterPro" id="IPR006054">
    <property type="entry name" value="DnaQ"/>
</dbReference>
<comment type="catalytic activity">
    <reaction evidence="16 20">
        <text>DNA(n) + a 2'-deoxyribonucleoside 5'-triphosphate = DNA(n+1) + diphosphate</text>
        <dbReference type="Rhea" id="RHEA:22508"/>
        <dbReference type="Rhea" id="RHEA-COMP:17339"/>
        <dbReference type="Rhea" id="RHEA-COMP:17340"/>
        <dbReference type="ChEBI" id="CHEBI:33019"/>
        <dbReference type="ChEBI" id="CHEBI:61560"/>
        <dbReference type="ChEBI" id="CHEBI:173112"/>
        <dbReference type="EC" id="2.7.7.7"/>
    </reaction>
</comment>
<dbReference type="Proteomes" id="UP000253570">
    <property type="component" value="Unassembled WGS sequence"/>
</dbReference>
<feature type="active site" description="Proton acceptor" evidence="17">
    <location>
        <position position="151"/>
    </location>
</feature>
<dbReference type="NCBIfam" id="NF004316">
    <property type="entry name" value="PRK05711.1"/>
    <property type="match status" value="1"/>
</dbReference>
<evidence type="ECO:0000256" key="4">
    <source>
        <dbReference type="ARBA" id="ARBA00022679"/>
    </source>
</evidence>
<keyword evidence="13 19" id="KW-0464">Manganese</keyword>
<comment type="cofactor">
    <cofactor evidence="19">
        <name>Mg(2+)</name>
        <dbReference type="ChEBI" id="CHEBI:18420"/>
    </cofactor>
    <cofactor evidence="19">
        <name>Mn(2+)</name>
        <dbReference type="ChEBI" id="CHEBI:29035"/>
    </cofactor>
    <text evidence="19">Binds 2 divalent metal cations. Magnesium or manganese.</text>
</comment>
<feature type="binding site" evidence="18">
    <location>
        <position position="58"/>
    </location>
    <ligand>
        <name>substrate</name>
    </ligand>
</feature>
<dbReference type="SUPFAM" id="SSF53098">
    <property type="entry name" value="Ribonuclease H-like"/>
    <property type="match status" value="1"/>
</dbReference>
<evidence type="ECO:0000256" key="17">
    <source>
        <dbReference type="PIRSR" id="PIRSR606309-1"/>
    </source>
</evidence>
<dbReference type="InterPro" id="IPR006309">
    <property type="entry name" value="DnaQ_proteo"/>
</dbReference>
<comment type="subunit">
    <text evidence="15 20">DNA polymerase III contains a core (composed of alpha, epsilon and theta chains) that associates with a tau subunit. This core dimerizes to form the POLIII' complex. PolIII' associates with the gamma complex (composed of gamma, delta, delta', psi and chi chains) and with the beta chain to form the complete DNA polymerase III complex.</text>
</comment>
<dbReference type="GO" id="GO:0045004">
    <property type="term" value="P:DNA replication proofreading"/>
    <property type="evidence" value="ECO:0007669"/>
    <property type="project" value="TreeGrafter"/>
</dbReference>
<evidence type="ECO:0000256" key="8">
    <source>
        <dbReference type="ARBA" id="ARBA00022723"/>
    </source>
</evidence>
<dbReference type="FunFam" id="3.30.420.10:FF:000012">
    <property type="entry name" value="DNA polymerase III subunit epsilon"/>
    <property type="match status" value="1"/>
</dbReference>
<keyword evidence="7 20" id="KW-0540">Nuclease</keyword>
<protein>
    <recommendedName>
        <fullName evidence="3 20">DNA polymerase III subunit epsilon</fullName>
        <ecNumber evidence="2 20">2.7.7.7</ecNumber>
    </recommendedName>
</protein>
<dbReference type="InterPro" id="IPR012337">
    <property type="entry name" value="RNaseH-like_sf"/>
</dbReference>
<dbReference type="GO" id="GO:0003677">
    <property type="term" value="F:DNA binding"/>
    <property type="evidence" value="ECO:0007669"/>
    <property type="project" value="InterPro"/>
</dbReference>
<gene>
    <name evidence="20" type="primary">dnaQ</name>
    <name evidence="22" type="ORF">DBW71_05055</name>
</gene>
<evidence type="ECO:0000256" key="18">
    <source>
        <dbReference type="PIRSR" id="PIRSR606309-2"/>
    </source>
</evidence>
<evidence type="ECO:0000256" key="2">
    <source>
        <dbReference type="ARBA" id="ARBA00012417"/>
    </source>
</evidence>
<keyword evidence="10 20" id="KW-0269">Exonuclease</keyword>
<dbReference type="NCBIfam" id="TIGR00573">
    <property type="entry name" value="dnaq"/>
    <property type="match status" value="1"/>
</dbReference>
<name>A0A368DMZ9_9PROT</name>